<evidence type="ECO:0000313" key="3">
    <source>
        <dbReference type="Proteomes" id="UP000002357"/>
    </source>
</evidence>
<sequence>MSRCPLGRRPPAVPLGRPSRSARPERTAAAPERPGPAGTAHRDRARTARGPRVCRRPPTGFRRGMDVRQDGVYLCPPT</sequence>
<reference evidence="2 3" key="1">
    <citation type="journal article" date="2010" name="Genome Biol. Evol.">
        <title>The sequence of a 1.8-mb bacterial linear plasmid reveals a rich evolutionary reservoir of secondary metabolic pathways.</title>
        <authorList>
            <person name="Medema M.H."/>
            <person name="Trefzer A."/>
            <person name="Kovalchuk A."/>
            <person name="van den Berg M."/>
            <person name="Mueller U."/>
            <person name="Heijne W."/>
            <person name="Wu L."/>
            <person name="Alam M.T."/>
            <person name="Ronning C.M."/>
            <person name="Nierman W.C."/>
            <person name="Bovenberg R.A.L."/>
            <person name="Breitling R."/>
            <person name="Takano E."/>
        </authorList>
    </citation>
    <scope>NUCLEOTIDE SEQUENCE [LARGE SCALE GENOMIC DNA]</scope>
    <source>
        <strain evidence="3">ATCC 27064 / DSM 738 / JCM 4710 / NBRC 13307 / NCIMB 12785 / NRRL 3585 / VKM Ac-602</strain>
    </source>
</reference>
<dbReference type="AlphaFoldDB" id="E2Q3V4"/>
<accession>E2Q3V4</accession>
<proteinExistence type="predicted"/>
<evidence type="ECO:0000256" key="1">
    <source>
        <dbReference type="SAM" id="MobiDB-lite"/>
    </source>
</evidence>
<name>E2Q3V4_STRCL</name>
<keyword evidence="3" id="KW-1185">Reference proteome</keyword>
<organism evidence="2 3">
    <name type="scientific">Streptomyces clavuligerus</name>
    <dbReference type="NCBI Taxonomy" id="1901"/>
    <lineage>
        <taxon>Bacteria</taxon>
        <taxon>Bacillati</taxon>
        <taxon>Actinomycetota</taxon>
        <taxon>Actinomycetes</taxon>
        <taxon>Kitasatosporales</taxon>
        <taxon>Streptomycetaceae</taxon>
        <taxon>Streptomyces</taxon>
    </lineage>
</organism>
<feature type="compositionally biased region" description="Low complexity" evidence="1">
    <location>
        <begin position="17"/>
        <end position="39"/>
    </location>
</feature>
<feature type="region of interest" description="Disordered" evidence="1">
    <location>
        <begin position="1"/>
        <end position="65"/>
    </location>
</feature>
<protein>
    <submittedName>
        <fullName evidence="2">Uncharacterized protein</fullName>
    </submittedName>
</protein>
<dbReference type="EMBL" id="CM000913">
    <property type="protein sequence ID" value="EFG06924.1"/>
    <property type="molecule type" value="Genomic_DNA"/>
</dbReference>
<dbReference type="Proteomes" id="UP000002357">
    <property type="component" value="Chromosome"/>
</dbReference>
<evidence type="ECO:0000313" key="2">
    <source>
        <dbReference type="EMBL" id="EFG06924.1"/>
    </source>
</evidence>
<gene>
    <name evidence="2" type="ORF">SCLAV_1849</name>
</gene>